<dbReference type="PROSITE" id="PS51725">
    <property type="entry name" value="ABM"/>
    <property type="match status" value="1"/>
</dbReference>
<dbReference type="PATRIC" id="fig|1705578.3.peg.638"/>
<dbReference type="GO" id="GO:0004497">
    <property type="term" value="F:monooxygenase activity"/>
    <property type="evidence" value="ECO:0007669"/>
    <property type="project" value="UniProtKB-KW"/>
</dbReference>
<reference evidence="2 4" key="1">
    <citation type="journal article" date="2015" name="Biotechnol. Bioeng.">
        <title>Genome sequence and phenotypic characterization of Caulobacter segnis.</title>
        <authorList>
            <person name="Patel S."/>
            <person name="Fletcher B."/>
            <person name="Scott D.C."/>
            <person name="Ely B."/>
        </authorList>
    </citation>
    <scope>NUCLEOTIDE SEQUENCE [LARGE SCALE GENOMIC DNA]</scope>
    <source>
        <strain evidence="2 4">PS02</strain>
    </source>
</reference>
<name>A0A162LA56_9CLOT</name>
<sequence>MLKVVAKACVKVGETEKFKKLSSELITESLKEEANISYNLYEDISNKQILTFIEEWKDEDGLTRHMKSPHFVRIMAQLAKIQENDMDINVYTNCF</sequence>
<keyword evidence="5" id="KW-1185">Reference proteome</keyword>
<dbReference type="InterPro" id="IPR011008">
    <property type="entry name" value="Dimeric_a/b-barrel"/>
</dbReference>
<dbReference type="PANTHER" id="PTHR33336:SF15">
    <property type="entry name" value="ABM DOMAIN-CONTAINING PROTEIN"/>
    <property type="match status" value="1"/>
</dbReference>
<dbReference type="Gene3D" id="3.30.70.100">
    <property type="match status" value="1"/>
</dbReference>
<dbReference type="AlphaFoldDB" id="A0A162LA56"/>
<evidence type="ECO:0000259" key="1">
    <source>
        <dbReference type="PROSITE" id="PS51725"/>
    </source>
</evidence>
<gene>
    <name evidence="2" type="primary">ycnE</name>
    <name evidence="3" type="ORF">CLCOS_16390</name>
    <name evidence="2" type="ORF">WX73_00254</name>
</gene>
<dbReference type="SUPFAM" id="SSF54909">
    <property type="entry name" value="Dimeric alpha+beta barrel"/>
    <property type="match status" value="1"/>
</dbReference>
<dbReference type="InterPro" id="IPR050744">
    <property type="entry name" value="AI-2_Isomerase_LsrG"/>
</dbReference>
<evidence type="ECO:0000313" key="2">
    <source>
        <dbReference type="EMBL" id="OAA93302.1"/>
    </source>
</evidence>
<reference evidence="3 5" key="2">
    <citation type="journal article" date="2016" name="Front. Microbiol.">
        <title>Industrial Acetogenic Biocatalysts: A Comparative Metabolic and Genomic Analysis.</title>
        <authorList>
            <person name="Bengelsdorf F."/>
            <person name="Poehlein A."/>
            <person name="Sonja S."/>
            <person name="Erz C."/>
            <person name="Hummel T."/>
            <person name="Hoffmeister S."/>
            <person name="Daniel R."/>
            <person name="Durre P."/>
        </authorList>
    </citation>
    <scope>NUCLEOTIDE SEQUENCE [LARGE SCALE GENOMIC DNA]</scope>
    <source>
        <strain evidence="3 5">PTA-10522</strain>
    </source>
</reference>
<proteinExistence type="predicted"/>
<dbReference type="Proteomes" id="UP000093694">
    <property type="component" value="Unassembled WGS sequence"/>
</dbReference>
<dbReference type="InterPro" id="IPR007138">
    <property type="entry name" value="ABM_dom"/>
</dbReference>
<dbReference type="EMBL" id="LITQ01000014">
    <property type="protein sequence ID" value="OAA93302.1"/>
    <property type="molecule type" value="Genomic_DNA"/>
</dbReference>
<feature type="domain" description="ABM" evidence="1">
    <location>
        <begin position="2"/>
        <end position="91"/>
    </location>
</feature>
<dbReference type="RefSeq" id="WP_023161905.1">
    <property type="nucleotide sequence ID" value="NZ_LITQ01000014.1"/>
</dbReference>
<dbReference type="Pfam" id="PF03992">
    <property type="entry name" value="ABM"/>
    <property type="match status" value="1"/>
</dbReference>
<evidence type="ECO:0000313" key="4">
    <source>
        <dbReference type="Proteomes" id="UP000077384"/>
    </source>
</evidence>
<dbReference type="Proteomes" id="UP000077384">
    <property type="component" value="Unassembled WGS sequence"/>
</dbReference>
<dbReference type="PANTHER" id="PTHR33336">
    <property type="entry name" value="QUINOL MONOOXYGENASE YGIN-RELATED"/>
    <property type="match status" value="1"/>
</dbReference>
<comment type="caution">
    <text evidence="2">The sequence shown here is derived from an EMBL/GenBank/DDBJ whole genome shotgun (WGS) entry which is preliminary data.</text>
</comment>
<keyword evidence="2" id="KW-0503">Monooxygenase</keyword>
<dbReference type="EMBL" id="LROR01000038">
    <property type="protein sequence ID" value="OBR95315.1"/>
    <property type="molecule type" value="Genomic_DNA"/>
</dbReference>
<protein>
    <submittedName>
        <fullName evidence="2 3">Monooxygenase YcnE</fullName>
        <ecNumber evidence="2 3">1.-.-.-</ecNumber>
    </submittedName>
</protein>
<evidence type="ECO:0000313" key="5">
    <source>
        <dbReference type="Proteomes" id="UP000093694"/>
    </source>
</evidence>
<evidence type="ECO:0000313" key="3">
    <source>
        <dbReference type="EMBL" id="OBR95315.1"/>
    </source>
</evidence>
<dbReference type="EC" id="1.-.-.-" evidence="2 3"/>
<keyword evidence="2" id="KW-0560">Oxidoreductase</keyword>
<organism evidence="2 4">
    <name type="scientific">Clostridium coskatii</name>
    <dbReference type="NCBI Taxonomy" id="1705578"/>
    <lineage>
        <taxon>Bacteria</taxon>
        <taxon>Bacillati</taxon>
        <taxon>Bacillota</taxon>
        <taxon>Clostridia</taxon>
        <taxon>Eubacteriales</taxon>
        <taxon>Clostridiaceae</taxon>
        <taxon>Clostridium</taxon>
    </lineage>
</organism>
<accession>A0A162LA56</accession>